<name>A0A4R9BFY8_9MICO</name>
<sequence>MTVTQLPGRRTEGPAAIHPGSTEARRPIVLLGDELDCLHALRSHPDITVATRGERTHGHPLAAVIQIDLSSVENRTDLKARLRAQIPICTNTCEQTPSIQRLLLIIDGPPGVPESVMHRMCDATADRLHRHIEQRCGTYIILTILLVTGCDNPSLLAHRTRHRALQAQGIDATSTLTWKEIAQRPIGHTAANHYS</sequence>
<comment type="caution">
    <text evidence="2">The sequence shown here is derived from an EMBL/GenBank/DDBJ whole genome shotgun (WGS) entry which is preliminary data.</text>
</comment>
<dbReference type="OrthoDB" id="5063413at2"/>
<evidence type="ECO:0000313" key="2">
    <source>
        <dbReference type="EMBL" id="TFD83551.1"/>
    </source>
</evidence>
<dbReference type="RefSeq" id="WP_134642810.1">
    <property type="nucleotide sequence ID" value="NZ_SOHM01000049.1"/>
</dbReference>
<protein>
    <submittedName>
        <fullName evidence="2">Uncharacterized protein</fullName>
    </submittedName>
</protein>
<keyword evidence="3" id="KW-1185">Reference proteome</keyword>
<dbReference type="EMBL" id="SOHM01000049">
    <property type="protein sequence ID" value="TFD83551.1"/>
    <property type="molecule type" value="Genomic_DNA"/>
</dbReference>
<evidence type="ECO:0000256" key="1">
    <source>
        <dbReference type="SAM" id="MobiDB-lite"/>
    </source>
</evidence>
<dbReference type="Proteomes" id="UP000298468">
    <property type="component" value="Unassembled WGS sequence"/>
</dbReference>
<gene>
    <name evidence="2" type="ORF">E3T61_21200</name>
</gene>
<evidence type="ECO:0000313" key="3">
    <source>
        <dbReference type="Proteomes" id="UP000298468"/>
    </source>
</evidence>
<feature type="region of interest" description="Disordered" evidence="1">
    <location>
        <begin position="1"/>
        <end position="21"/>
    </location>
</feature>
<organism evidence="2 3">
    <name type="scientific">Cryobacterium lactosi</name>
    <dbReference type="NCBI Taxonomy" id="1259202"/>
    <lineage>
        <taxon>Bacteria</taxon>
        <taxon>Bacillati</taxon>
        <taxon>Actinomycetota</taxon>
        <taxon>Actinomycetes</taxon>
        <taxon>Micrococcales</taxon>
        <taxon>Microbacteriaceae</taxon>
        <taxon>Cryobacterium</taxon>
    </lineage>
</organism>
<dbReference type="AlphaFoldDB" id="A0A4R9BFY8"/>
<proteinExistence type="predicted"/>
<accession>A0A4R9BFY8</accession>
<reference evidence="2 3" key="1">
    <citation type="submission" date="2019-03" db="EMBL/GenBank/DDBJ databases">
        <title>Genomics of glacier-inhabiting Cryobacterium strains.</title>
        <authorList>
            <person name="Liu Q."/>
            <person name="Xin Y.-H."/>
        </authorList>
    </citation>
    <scope>NUCLEOTIDE SEQUENCE [LARGE SCALE GENOMIC DNA]</scope>
    <source>
        <strain evidence="2 3">Sr59</strain>
    </source>
</reference>